<feature type="transmembrane region" description="Helical" evidence="1">
    <location>
        <begin position="191"/>
        <end position="212"/>
    </location>
</feature>
<dbReference type="RefSeq" id="WP_061967089.1">
    <property type="nucleotide sequence ID" value="NZ_FMAV01000001.1"/>
</dbReference>
<keyword evidence="3" id="KW-1185">Reference proteome</keyword>
<feature type="transmembrane region" description="Helical" evidence="1">
    <location>
        <begin position="66"/>
        <end position="86"/>
    </location>
</feature>
<gene>
    <name evidence="2" type="ORF">AS030_00245</name>
</gene>
<name>A0A0V8JAL6_9BACL</name>
<sequence>MNFSINKKRISFSVLTVLIILCNFSVYRVNAFGPLPQYMGWATLFDFLIVIPLLAYLFIFRRQSALKYLPLVILAGYWLAEIIVPIRNSPDAQWLTSLILGMEGIWIAVELFFLVPKWVKTTIAFRKDSGRTCHFQHDFREALSRQFKLTRTMECLLTECALFRYAFFSWTKRVRRSSAHHFSYHKKTSAVAFRLMLIHALLIESVGFHYLLMHWSHTAAILLLALNLYTLLYLVADLQVIRTCPILLDDYELILQSGLAQGLRVQFSNIQSIEHYRGPEHLSKEEQRRTFDALPQEFSKEKPAFEMKLKTPETARLLYGFTKRVDTLHVSVDENNLFFERVKEKLEMPT</sequence>
<accession>A0A0V8JAL6</accession>
<evidence type="ECO:0000313" key="2">
    <source>
        <dbReference type="EMBL" id="KSU84041.1"/>
    </source>
</evidence>
<feature type="transmembrane region" description="Helical" evidence="1">
    <location>
        <begin position="92"/>
        <end position="115"/>
    </location>
</feature>
<keyword evidence="1" id="KW-1133">Transmembrane helix</keyword>
<evidence type="ECO:0008006" key="4">
    <source>
        <dbReference type="Google" id="ProtNLM"/>
    </source>
</evidence>
<evidence type="ECO:0000256" key="1">
    <source>
        <dbReference type="SAM" id="Phobius"/>
    </source>
</evidence>
<keyword evidence="1" id="KW-0472">Membrane</keyword>
<feature type="transmembrane region" description="Helical" evidence="1">
    <location>
        <begin position="38"/>
        <end position="59"/>
    </location>
</feature>
<comment type="caution">
    <text evidence="2">The sequence shown here is derived from an EMBL/GenBank/DDBJ whole genome shotgun (WGS) entry which is preliminary data.</text>
</comment>
<proteinExistence type="predicted"/>
<dbReference type="OrthoDB" id="875405at2"/>
<dbReference type="AlphaFoldDB" id="A0A0V8JAL6"/>
<feature type="transmembrane region" description="Helical" evidence="1">
    <location>
        <begin position="218"/>
        <end position="236"/>
    </location>
</feature>
<evidence type="ECO:0000313" key="3">
    <source>
        <dbReference type="Proteomes" id="UP000054099"/>
    </source>
</evidence>
<keyword evidence="1" id="KW-0812">Transmembrane</keyword>
<protein>
    <recommendedName>
        <fullName evidence="4">Beta-carotene 15,15'-monooxygenase</fullName>
    </recommendedName>
</protein>
<dbReference type="Proteomes" id="UP000054099">
    <property type="component" value="Unassembled WGS sequence"/>
</dbReference>
<reference evidence="2 3" key="1">
    <citation type="journal article" date="2014" name="Antonie Van Leeuwenhoek">
        <title>Fictibacillus enclensis sp. nov., isolated from marine sediment.</title>
        <authorList>
            <person name="Dastager S.G."/>
            <person name="Mawlankar R."/>
            <person name="Srinivasan K."/>
            <person name="Tang S.K."/>
            <person name="Lee J.C."/>
            <person name="Ramana V.V."/>
            <person name="Shouche Y.S."/>
        </authorList>
    </citation>
    <scope>NUCLEOTIDE SEQUENCE [LARGE SCALE GENOMIC DNA]</scope>
    <source>
        <strain evidence="2 3">NIO-1003</strain>
    </source>
</reference>
<organism evidence="2 3">
    <name type="scientific">Fictibacillus enclensis</name>
    <dbReference type="NCBI Taxonomy" id="1017270"/>
    <lineage>
        <taxon>Bacteria</taxon>
        <taxon>Bacillati</taxon>
        <taxon>Bacillota</taxon>
        <taxon>Bacilli</taxon>
        <taxon>Bacillales</taxon>
        <taxon>Fictibacillaceae</taxon>
        <taxon>Fictibacillus</taxon>
    </lineage>
</organism>
<dbReference type="EMBL" id="LNQN01000001">
    <property type="protein sequence ID" value="KSU84041.1"/>
    <property type="molecule type" value="Genomic_DNA"/>
</dbReference>